<feature type="transmembrane region" description="Helical" evidence="6">
    <location>
        <begin position="233"/>
        <end position="253"/>
    </location>
</feature>
<dbReference type="Pfam" id="PF02535">
    <property type="entry name" value="Zip"/>
    <property type="match status" value="1"/>
</dbReference>
<keyword evidence="4 6" id="KW-1133">Transmembrane helix</keyword>
<evidence type="ECO:0000313" key="8">
    <source>
        <dbReference type="Proteomes" id="UP000007800"/>
    </source>
</evidence>
<sequence>MSVCSIVSAGTSLFLVYLLKSGETAPKILESFFLAFACAVMTCDSFGHLVPQVMNAGGNSLVYFALGVALTFGINKGVDLLHEKQHKNHTGRKRDEIKNFGIANLLIELVHNFVDGLSLGMAYLSSNIASGRTVTIAVAAHEIPQELSDGLLLLAAGLQPRRLLWLNFLVSLTCPLGVVMAFFLQTALARKAYAATAALAAGSFTTFAVFILGEQLFSTTWKLLTTGHSTGPLHFLKTIGPVVIAAWLGVALVHSVHEAAEGQLASDGDSFSVVTALQAFFQPTVYVHDEM</sequence>
<protein>
    <submittedName>
        <fullName evidence="7">Zinc transporter, putative</fullName>
    </submittedName>
</protein>
<dbReference type="InParanoid" id="C5KTX1"/>
<evidence type="ECO:0000313" key="7">
    <source>
        <dbReference type="EMBL" id="EER12013.1"/>
    </source>
</evidence>
<dbReference type="RefSeq" id="XP_002780218.1">
    <property type="nucleotide sequence ID" value="XM_002780172.1"/>
</dbReference>
<feature type="transmembrane region" description="Helical" evidence="6">
    <location>
        <begin position="192"/>
        <end position="213"/>
    </location>
</feature>
<feature type="transmembrane region" description="Helical" evidence="6">
    <location>
        <begin position="28"/>
        <end position="49"/>
    </location>
</feature>
<evidence type="ECO:0000256" key="1">
    <source>
        <dbReference type="ARBA" id="ARBA00004141"/>
    </source>
</evidence>
<dbReference type="GO" id="GO:0030003">
    <property type="term" value="P:intracellular monoatomic cation homeostasis"/>
    <property type="evidence" value="ECO:0007669"/>
    <property type="project" value="TreeGrafter"/>
</dbReference>
<accession>C5KTX1</accession>
<dbReference type="PANTHER" id="PTHR12191">
    <property type="entry name" value="SOLUTE CARRIER FAMILY 39"/>
    <property type="match status" value="1"/>
</dbReference>
<evidence type="ECO:0000256" key="3">
    <source>
        <dbReference type="ARBA" id="ARBA00022692"/>
    </source>
</evidence>
<feature type="transmembrane region" description="Helical" evidence="6">
    <location>
        <begin position="61"/>
        <end position="81"/>
    </location>
</feature>
<organism evidence="8">
    <name type="scientific">Perkinsus marinus (strain ATCC 50983 / TXsc)</name>
    <dbReference type="NCBI Taxonomy" id="423536"/>
    <lineage>
        <taxon>Eukaryota</taxon>
        <taxon>Sar</taxon>
        <taxon>Alveolata</taxon>
        <taxon>Perkinsozoa</taxon>
        <taxon>Perkinsea</taxon>
        <taxon>Perkinsida</taxon>
        <taxon>Perkinsidae</taxon>
        <taxon>Perkinsus</taxon>
    </lineage>
</organism>
<dbReference type="OrthoDB" id="6096490at2759"/>
<keyword evidence="5 6" id="KW-0472">Membrane</keyword>
<dbReference type="GO" id="GO:0071578">
    <property type="term" value="P:zinc ion import across plasma membrane"/>
    <property type="evidence" value="ECO:0007669"/>
    <property type="project" value="TreeGrafter"/>
</dbReference>
<reference evidence="7 8" key="1">
    <citation type="submission" date="2008-07" db="EMBL/GenBank/DDBJ databases">
        <authorList>
            <person name="El-Sayed N."/>
            <person name="Caler E."/>
            <person name="Inman J."/>
            <person name="Amedeo P."/>
            <person name="Hass B."/>
            <person name="Wortman J."/>
        </authorList>
    </citation>
    <scope>NUCLEOTIDE SEQUENCE [LARGE SCALE GENOMIC DNA]</scope>
    <source>
        <strain evidence="8">ATCC 50983 / TXsc</strain>
    </source>
</reference>
<dbReference type="GO" id="GO:0005886">
    <property type="term" value="C:plasma membrane"/>
    <property type="evidence" value="ECO:0007669"/>
    <property type="project" value="TreeGrafter"/>
</dbReference>
<dbReference type="GO" id="GO:0140410">
    <property type="term" value="F:monoatomic cation:bicarbonate symporter activity"/>
    <property type="evidence" value="ECO:0007669"/>
    <property type="project" value="TreeGrafter"/>
</dbReference>
<feature type="transmembrane region" description="Helical" evidence="6">
    <location>
        <begin position="163"/>
        <end position="185"/>
    </location>
</feature>
<dbReference type="OMA" id="MAFFLQT"/>
<comment type="subcellular location">
    <subcellularLocation>
        <location evidence="1">Membrane</location>
        <topology evidence="1">Multi-pass membrane protein</topology>
    </subcellularLocation>
</comment>
<dbReference type="InterPro" id="IPR050799">
    <property type="entry name" value="ZIP_Transporter"/>
</dbReference>
<keyword evidence="3 6" id="KW-0812">Transmembrane</keyword>
<keyword evidence="8" id="KW-1185">Reference proteome</keyword>
<gene>
    <name evidence="7" type="ORF">Pmar_PMAR019117</name>
</gene>
<dbReference type="Proteomes" id="UP000007800">
    <property type="component" value="Unassembled WGS sequence"/>
</dbReference>
<evidence type="ECO:0000256" key="4">
    <source>
        <dbReference type="ARBA" id="ARBA00022989"/>
    </source>
</evidence>
<comment type="similarity">
    <text evidence="2">Belongs to the ZIP transporter (TC 2.A.5) family.</text>
</comment>
<dbReference type="AlphaFoldDB" id="C5KTX1"/>
<dbReference type="PANTHER" id="PTHR12191:SF37">
    <property type="entry name" value="ZINC TRANSPORTER FOI"/>
    <property type="match status" value="1"/>
</dbReference>
<evidence type="ECO:0000256" key="2">
    <source>
        <dbReference type="ARBA" id="ARBA00006939"/>
    </source>
</evidence>
<name>C5KTX1_PERM5</name>
<evidence type="ECO:0000256" key="5">
    <source>
        <dbReference type="ARBA" id="ARBA00023136"/>
    </source>
</evidence>
<dbReference type="InterPro" id="IPR003689">
    <property type="entry name" value="ZIP"/>
</dbReference>
<dbReference type="GO" id="GO:0005385">
    <property type="term" value="F:zinc ion transmembrane transporter activity"/>
    <property type="evidence" value="ECO:0007669"/>
    <property type="project" value="TreeGrafter"/>
</dbReference>
<dbReference type="GeneID" id="9060927"/>
<proteinExistence type="inferred from homology"/>
<dbReference type="EMBL" id="GG676180">
    <property type="protein sequence ID" value="EER12013.1"/>
    <property type="molecule type" value="Genomic_DNA"/>
</dbReference>
<evidence type="ECO:0000256" key="6">
    <source>
        <dbReference type="SAM" id="Phobius"/>
    </source>
</evidence>